<comment type="caution">
    <text evidence="9">The sequence shown here is derived from an EMBL/GenBank/DDBJ whole genome shotgun (WGS) entry which is preliminary data.</text>
</comment>
<dbReference type="InterPro" id="IPR050556">
    <property type="entry name" value="Type_II_TA_system_RNase"/>
</dbReference>
<dbReference type="Proteomes" id="UP000228996">
    <property type="component" value="Unassembled WGS sequence"/>
</dbReference>
<keyword evidence="6" id="KW-0460">Magnesium</keyword>
<keyword evidence="3" id="KW-0540">Nuclease</keyword>
<reference evidence="10" key="1">
    <citation type="submission" date="2017-09" db="EMBL/GenBank/DDBJ databases">
        <title>Depth-based differentiation of microbial function through sediment-hosted aquifers and enrichment of novel symbionts in the deep terrestrial subsurface.</title>
        <authorList>
            <person name="Probst A.J."/>
            <person name="Ladd B."/>
            <person name="Jarett J.K."/>
            <person name="Geller-Mcgrath D.E."/>
            <person name="Sieber C.M.K."/>
            <person name="Emerson J.B."/>
            <person name="Anantharaman K."/>
            <person name="Thomas B.C."/>
            <person name="Malmstrom R."/>
            <person name="Stieglmeier M."/>
            <person name="Klingl A."/>
            <person name="Woyke T."/>
            <person name="Ryan C.M."/>
            <person name="Banfield J.F."/>
        </authorList>
    </citation>
    <scope>NUCLEOTIDE SEQUENCE [LARGE SCALE GENOMIC DNA]</scope>
</reference>
<proteinExistence type="inferred from homology"/>
<comment type="similarity">
    <text evidence="7">Belongs to the PINc/VapC protein family.</text>
</comment>
<dbReference type="GO" id="GO:0016787">
    <property type="term" value="F:hydrolase activity"/>
    <property type="evidence" value="ECO:0007669"/>
    <property type="project" value="UniProtKB-KW"/>
</dbReference>
<dbReference type="EMBL" id="PEYO01000007">
    <property type="protein sequence ID" value="PIU03751.1"/>
    <property type="molecule type" value="Genomic_DNA"/>
</dbReference>
<keyword evidence="4" id="KW-0479">Metal-binding</keyword>
<sequence>MKIVVDINLLIDFSRSKKVKDSLWLNLLEYCKKEGHQLILPSIVVFEFFSGEEMNNQTNQEIAENLFNDVLILGFNEEIAKKAAAYFRKYKKSINVLDYFLAATTVVVEGELATLNSKHFKLFGDLKLFDFKKLGKYGSD</sequence>
<evidence type="ECO:0000256" key="4">
    <source>
        <dbReference type="ARBA" id="ARBA00022723"/>
    </source>
</evidence>
<dbReference type="SUPFAM" id="SSF88723">
    <property type="entry name" value="PIN domain-like"/>
    <property type="match status" value="1"/>
</dbReference>
<evidence type="ECO:0000256" key="7">
    <source>
        <dbReference type="ARBA" id="ARBA00038093"/>
    </source>
</evidence>
<dbReference type="GO" id="GO:0046872">
    <property type="term" value="F:metal ion binding"/>
    <property type="evidence" value="ECO:0007669"/>
    <property type="project" value="UniProtKB-KW"/>
</dbReference>
<name>A0A2M6XDJ2_9BACT</name>
<evidence type="ECO:0000259" key="8">
    <source>
        <dbReference type="Pfam" id="PF01850"/>
    </source>
</evidence>
<evidence type="ECO:0000313" key="10">
    <source>
        <dbReference type="Proteomes" id="UP000228996"/>
    </source>
</evidence>
<evidence type="ECO:0000256" key="2">
    <source>
        <dbReference type="ARBA" id="ARBA00022649"/>
    </source>
</evidence>
<keyword evidence="2" id="KW-1277">Toxin-antitoxin system</keyword>
<dbReference type="Pfam" id="PF01850">
    <property type="entry name" value="PIN"/>
    <property type="match status" value="1"/>
</dbReference>
<dbReference type="Gene3D" id="3.40.50.1010">
    <property type="entry name" value="5'-nuclease"/>
    <property type="match status" value="1"/>
</dbReference>
<dbReference type="InterPro" id="IPR029060">
    <property type="entry name" value="PIN-like_dom_sf"/>
</dbReference>
<evidence type="ECO:0000256" key="3">
    <source>
        <dbReference type="ARBA" id="ARBA00022722"/>
    </source>
</evidence>
<protein>
    <recommendedName>
        <fullName evidence="8">PIN domain-containing protein</fullName>
    </recommendedName>
</protein>
<accession>A0A2M6XDJ2</accession>
<feature type="domain" description="PIN" evidence="8">
    <location>
        <begin position="3"/>
        <end position="118"/>
    </location>
</feature>
<evidence type="ECO:0000256" key="5">
    <source>
        <dbReference type="ARBA" id="ARBA00022801"/>
    </source>
</evidence>
<dbReference type="PANTHER" id="PTHR33653">
    <property type="entry name" value="RIBONUCLEASE VAPC2"/>
    <property type="match status" value="1"/>
</dbReference>
<dbReference type="AlphaFoldDB" id="A0A2M6XDJ2"/>
<dbReference type="GO" id="GO:0004518">
    <property type="term" value="F:nuclease activity"/>
    <property type="evidence" value="ECO:0007669"/>
    <property type="project" value="UniProtKB-KW"/>
</dbReference>
<dbReference type="InterPro" id="IPR002716">
    <property type="entry name" value="PIN_dom"/>
</dbReference>
<gene>
    <name evidence="9" type="ORF">COT44_01600</name>
</gene>
<keyword evidence="5" id="KW-0378">Hydrolase</keyword>
<evidence type="ECO:0000256" key="1">
    <source>
        <dbReference type="ARBA" id="ARBA00001946"/>
    </source>
</evidence>
<evidence type="ECO:0000256" key="6">
    <source>
        <dbReference type="ARBA" id="ARBA00022842"/>
    </source>
</evidence>
<comment type="cofactor">
    <cofactor evidence="1">
        <name>Mg(2+)</name>
        <dbReference type="ChEBI" id="CHEBI:18420"/>
    </cofactor>
</comment>
<dbReference type="PANTHER" id="PTHR33653:SF1">
    <property type="entry name" value="RIBONUCLEASE VAPC2"/>
    <property type="match status" value="1"/>
</dbReference>
<organism evidence="9 10">
    <name type="scientific">Candidatus Shapirobacteria bacterium CG08_land_8_20_14_0_20_39_18</name>
    <dbReference type="NCBI Taxonomy" id="1974883"/>
    <lineage>
        <taxon>Bacteria</taxon>
        <taxon>Candidatus Shapironibacteriota</taxon>
    </lineage>
</organism>
<evidence type="ECO:0000313" key="9">
    <source>
        <dbReference type="EMBL" id="PIU03751.1"/>
    </source>
</evidence>